<protein>
    <submittedName>
        <fullName evidence="6">NitT/TauT family transport system ATP-binding protein</fullName>
    </submittedName>
</protein>
<dbReference type="InterPro" id="IPR017871">
    <property type="entry name" value="ABC_transporter-like_CS"/>
</dbReference>
<keyword evidence="7" id="KW-1185">Reference proteome</keyword>
<dbReference type="PANTHER" id="PTHR42788:SF19">
    <property type="entry name" value="ALIPHATIC SULFONATES IMPORT ATP-BINDING PROTEIN SSUB 2"/>
    <property type="match status" value="1"/>
</dbReference>
<dbReference type="SUPFAM" id="SSF52540">
    <property type="entry name" value="P-loop containing nucleoside triphosphate hydrolases"/>
    <property type="match status" value="1"/>
</dbReference>
<evidence type="ECO:0000256" key="1">
    <source>
        <dbReference type="ARBA" id="ARBA00005417"/>
    </source>
</evidence>
<organism evidence="6 7">
    <name type="scientific">Pseudochelatococcus contaminans</name>
    <dbReference type="NCBI Taxonomy" id="1538103"/>
    <lineage>
        <taxon>Bacteria</taxon>
        <taxon>Pseudomonadati</taxon>
        <taxon>Pseudomonadota</taxon>
        <taxon>Alphaproteobacteria</taxon>
        <taxon>Hyphomicrobiales</taxon>
        <taxon>Chelatococcaceae</taxon>
        <taxon>Pseudochelatococcus</taxon>
    </lineage>
</organism>
<comment type="similarity">
    <text evidence="1">Belongs to the ABC transporter superfamily.</text>
</comment>
<dbReference type="RefSeq" id="WP_246375014.1">
    <property type="nucleotide sequence ID" value="NZ_JACICC010000007.1"/>
</dbReference>
<keyword evidence="2" id="KW-0813">Transport</keyword>
<dbReference type="Gene3D" id="3.40.50.300">
    <property type="entry name" value="P-loop containing nucleotide triphosphate hydrolases"/>
    <property type="match status" value="1"/>
</dbReference>
<dbReference type="AlphaFoldDB" id="A0A7W5Z5K5"/>
<dbReference type="PROSITE" id="PS50893">
    <property type="entry name" value="ABC_TRANSPORTER_2"/>
    <property type="match status" value="1"/>
</dbReference>
<name>A0A7W5Z5K5_9HYPH</name>
<keyword evidence="4 6" id="KW-0067">ATP-binding</keyword>
<dbReference type="InterPro" id="IPR003593">
    <property type="entry name" value="AAA+_ATPase"/>
</dbReference>
<accession>A0A7W5Z5K5</accession>
<dbReference type="GO" id="GO:0005524">
    <property type="term" value="F:ATP binding"/>
    <property type="evidence" value="ECO:0007669"/>
    <property type="project" value="UniProtKB-KW"/>
</dbReference>
<evidence type="ECO:0000313" key="6">
    <source>
        <dbReference type="EMBL" id="MBB3810595.1"/>
    </source>
</evidence>
<feature type="domain" description="ABC transporter" evidence="5">
    <location>
        <begin position="9"/>
        <end position="230"/>
    </location>
</feature>
<dbReference type="InterPro" id="IPR050166">
    <property type="entry name" value="ABC_transporter_ATP-bind"/>
</dbReference>
<dbReference type="Proteomes" id="UP000537592">
    <property type="component" value="Unassembled WGS sequence"/>
</dbReference>
<sequence>MMPHEKAKLVLQDVGHSWLGRTVFEGFDLVLRPGEVVALVGPSGCGKTTILQIAAGLVEPLRGRVYRNYRRHAVVFQEPRLLPWLTTRDNIAYGLKVSGCAASRRHAIAAARALEVGLDPEDLTKYPVELSGGMRQRAAVARALAVEPDVVFFDEPFTAVDVGLRRVLQDLVIAAAARAHFSALFVTHDLAEAVRVAHRLIVLSAIDGRVVDQRIIAGEPGTRDNRAIFDIVESWSHEAVFAELFDADRRVSA</sequence>
<proteinExistence type="inferred from homology"/>
<evidence type="ECO:0000313" key="7">
    <source>
        <dbReference type="Proteomes" id="UP000537592"/>
    </source>
</evidence>
<dbReference type="EMBL" id="JACICC010000007">
    <property type="protein sequence ID" value="MBB3810595.1"/>
    <property type="molecule type" value="Genomic_DNA"/>
</dbReference>
<evidence type="ECO:0000259" key="5">
    <source>
        <dbReference type="PROSITE" id="PS50893"/>
    </source>
</evidence>
<dbReference type="Pfam" id="PF00005">
    <property type="entry name" value="ABC_tran"/>
    <property type="match status" value="1"/>
</dbReference>
<evidence type="ECO:0000256" key="2">
    <source>
        <dbReference type="ARBA" id="ARBA00022448"/>
    </source>
</evidence>
<comment type="caution">
    <text evidence="6">The sequence shown here is derived from an EMBL/GenBank/DDBJ whole genome shotgun (WGS) entry which is preliminary data.</text>
</comment>
<dbReference type="InterPro" id="IPR027417">
    <property type="entry name" value="P-loop_NTPase"/>
</dbReference>
<dbReference type="GO" id="GO:0016887">
    <property type="term" value="F:ATP hydrolysis activity"/>
    <property type="evidence" value="ECO:0007669"/>
    <property type="project" value="InterPro"/>
</dbReference>
<evidence type="ECO:0000256" key="4">
    <source>
        <dbReference type="ARBA" id="ARBA00022840"/>
    </source>
</evidence>
<dbReference type="InterPro" id="IPR003439">
    <property type="entry name" value="ABC_transporter-like_ATP-bd"/>
</dbReference>
<gene>
    <name evidence="6" type="ORF">FHS81_002697</name>
</gene>
<keyword evidence="3" id="KW-0547">Nucleotide-binding</keyword>
<dbReference type="PANTHER" id="PTHR42788">
    <property type="entry name" value="TAURINE IMPORT ATP-BINDING PROTEIN-RELATED"/>
    <property type="match status" value="1"/>
</dbReference>
<dbReference type="PROSITE" id="PS00211">
    <property type="entry name" value="ABC_TRANSPORTER_1"/>
    <property type="match status" value="1"/>
</dbReference>
<evidence type="ECO:0000256" key="3">
    <source>
        <dbReference type="ARBA" id="ARBA00022741"/>
    </source>
</evidence>
<dbReference type="SMART" id="SM00382">
    <property type="entry name" value="AAA"/>
    <property type="match status" value="1"/>
</dbReference>
<reference evidence="6 7" key="1">
    <citation type="submission" date="2020-08" db="EMBL/GenBank/DDBJ databases">
        <title>Genomic Encyclopedia of Type Strains, Phase IV (KMG-IV): sequencing the most valuable type-strain genomes for metagenomic binning, comparative biology and taxonomic classification.</title>
        <authorList>
            <person name="Goeker M."/>
        </authorList>
    </citation>
    <scope>NUCLEOTIDE SEQUENCE [LARGE SCALE GENOMIC DNA]</scope>
    <source>
        <strain evidence="6 7">DSM 28760</strain>
    </source>
</reference>